<dbReference type="SUPFAM" id="SSF52317">
    <property type="entry name" value="Class I glutamine amidotransferase-like"/>
    <property type="match status" value="1"/>
</dbReference>
<dbReference type="AlphaFoldDB" id="A0AAW8R1P6"/>
<keyword evidence="2" id="KW-0645">Protease</keyword>
<protein>
    <submittedName>
        <fullName evidence="5">Dipeptidase PepE</fullName>
        <ecNumber evidence="5">3.4.13.21</ecNumber>
    </submittedName>
</protein>
<comment type="similarity">
    <text evidence="1">Belongs to the peptidase S51 family.</text>
</comment>
<dbReference type="InterPro" id="IPR029062">
    <property type="entry name" value="Class_I_gatase-like"/>
</dbReference>
<evidence type="ECO:0000256" key="4">
    <source>
        <dbReference type="ARBA" id="ARBA00022825"/>
    </source>
</evidence>
<keyword evidence="5" id="KW-0224">Dipeptidase</keyword>
<dbReference type="CDD" id="cd03146">
    <property type="entry name" value="GAT1_Peptidase_E"/>
    <property type="match status" value="1"/>
</dbReference>
<accession>A0AAW8R1P6</accession>
<organism evidence="5 6">
    <name type="scientific">Brumicola blandensis</name>
    <dbReference type="NCBI Taxonomy" id="3075611"/>
    <lineage>
        <taxon>Bacteria</taxon>
        <taxon>Pseudomonadati</taxon>
        <taxon>Pseudomonadota</taxon>
        <taxon>Gammaproteobacteria</taxon>
        <taxon>Alteromonadales</taxon>
        <taxon>Alteromonadaceae</taxon>
        <taxon>Brumicola</taxon>
    </lineage>
</organism>
<keyword evidence="6" id="KW-1185">Reference proteome</keyword>
<dbReference type="InterPro" id="IPR005320">
    <property type="entry name" value="Peptidase_S51"/>
</dbReference>
<proteinExistence type="inferred from homology"/>
<evidence type="ECO:0000256" key="1">
    <source>
        <dbReference type="ARBA" id="ARBA00006534"/>
    </source>
</evidence>
<dbReference type="PANTHER" id="PTHR20842:SF0">
    <property type="entry name" value="ALPHA-ASPARTYL DIPEPTIDASE"/>
    <property type="match status" value="1"/>
</dbReference>
<dbReference type="Gene3D" id="3.40.50.880">
    <property type="match status" value="1"/>
</dbReference>
<dbReference type="Pfam" id="PF03575">
    <property type="entry name" value="Peptidase_S51"/>
    <property type="match status" value="1"/>
</dbReference>
<sequence length="234" mass="25939">MYEKAKVLMLSSSRKGNEAYLEHAQSMIADHLKECRNVLFIPYAGVTMSWTEYTKKVQEALPSYKINGIHEAGDPIEAIRQAEAIMIGGGNTFNMLNELYQQNLLPEIKNKVARGMPYIGWSAGSNVCGLSIKTTNDMPIVEPPSFNSFGFISAQLNPHYTNYVPPGHNGETRDQRIAEFCVVNPDTAVIGIQEGSALLRENNKLRLIGPLNGTLFLGKEKSDITQATDLNEFL</sequence>
<evidence type="ECO:0000256" key="3">
    <source>
        <dbReference type="ARBA" id="ARBA00022801"/>
    </source>
</evidence>
<dbReference type="NCBIfam" id="NF003642">
    <property type="entry name" value="PRK05282.1"/>
    <property type="match status" value="1"/>
</dbReference>
<keyword evidence="4" id="KW-0720">Serine protease</keyword>
<dbReference type="Proteomes" id="UP001249020">
    <property type="component" value="Unassembled WGS sequence"/>
</dbReference>
<keyword evidence="3 5" id="KW-0378">Hydrolase</keyword>
<gene>
    <name evidence="5" type="primary">pepE</name>
    <name evidence="5" type="ORF">RM544_00875</name>
</gene>
<evidence type="ECO:0000313" key="5">
    <source>
        <dbReference type="EMBL" id="MDT0581083.1"/>
    </source>
</evidence>
<evidence type="ECO:0000256" key="2">
    <source>
        <dbReference type="ARBA" id="ARBA00022670"/>
    </source>
</evidence>
<name>A0AAW8R1P6_9ALTE</name>
<comment type="caution">
    <text evidence="5">The sequence shown here is derived from an EMBL/GenBank/DDBJ whole genome shotgun (WGS) entry which is preliminary data.</text>
</comment>
<dbReference type="GO" id="GO:0016805">
    <property type="term" value="F:dipeptidase activity"/>
    <property type="evidence" value="ECO:0007669"/>
    <property type="project" value="UniProtKB-KW"/>
</dbReference>
<dbReference type="PANTHER" id="PTHR20842">
    <property type="entry name" value="PROTEASE S51 ALPHA-ASPARTYL DIPEPTIDASE"/>
    <property type="match status" value="1"/>
</dbReference>
<dbReference type="GO" id="GO:0008236">
    <property type="term" value="F:serine-type peptidase activity"/>
    <property type="evidence" value="ECO:0007669"/>
    <property type="project" value="UniProtKB-KW"/>
</dbReference>
<dbReference type="EMBL" id="JAVRIE010000001">
    <property type="protein sequence ID" value="MDT0581083.1"/>
    <property type="molecule type" value="Genomic_DNA"/>
</dbReference>
<dbReference type="RefSeq" id="WP_311359898.1">
    <property type="nucleotide sequence ID" value="NZ_JAVRIE010000001.1"/>
</dbReference>
<dbReference type="GO" id="GO:0006508">
    <property type="term" value="P:proteolysis"/>
    <property type="evidence" value="ECO:0007669"/>
    <property type="project" value="UniProtKB-KW"/>
</dbReference>
<evidence type="ECO:0000313" key="6">
    <source>
        <dbReference type="Proteomes" id="UP001249020"/>
    </source>
</evidence>
<reference evidence="5 6" key="1">
    <citation type="submission" date="2023-09" db="EMBL/GenBank/DDBJ databases">
        <authorList>
            <person name="Rey-Velasco X."/>
        </authorList>
    </citation>
    <scope>NUCLEOTIDE SEQUENCE [LARGE SCALE GENOMIC DNA]</scope>
    <source>
        <strain evidence="5 6">W409</strain>
    </source>
</reference>
<dbReference type="EC" id="3.4.13.21" evidence="5"/>